<gene>
    <name evidence="2" type="ORF">PMACD_LOCUS13759</name>
</gene>
<accession>A0A821WXN2</accession>
<evidence type="ECO:0000313" key="3">
    <source>
        <dbReference type="Proteomes" id="UP000663880"/>
    </source>
</evidence>
<comment type="caution">
    <text evidence="2">The sequence shown here is derived from an EMBL/GenBank/DDBJ whole genome shotgun (WGS) entry which is preliminary data.</text>
</comment>
<sequence length="231" mass="25656">MADAALARREARRRKILENSHNRLQRISGKSGDESCKDSLVHSPIPDYQDVVSSEFSSSKTLLSNGVSSSSVSPIISLGIASHDIVNQNEVINDLATLLPQNVSNDSINETPQVSSLLDNIVCYKYDIVILSLIIQILYSLSIISIEGTYYFLPVFIYAGTKMYWFSQQMNCTSSFANVLMLLKGVSTYRVQKMLNAIQIVSAIGLDSCIFLFTTICVQAIYIFISEIFII</sequence>
<name>A0A821WXN2_9NEOP</name>
<reference evidence="2" key="1">
    <citation type="submission" date="2021-02" db="EMBL/GenBank/DDBJ databases">
        <authorList>
            <person name="Steward A R."/>
        </authorList>
    </citation>
    <scope>NUCLEOTIDE SEQUENCE</scope>
</reference>
<dbReference type="AlphaFoldDB" id="A0A821WXN2"/>
<dbReference type="Proteomes" id="UP000663880">
    <property type="component" value="Unassembled WGS sequence"/>
</dbReference>
<keyword evidence="1" id="KW-0812">Transmembrane</keyword>
<feature type="transmembrane region" description="Helical" evidence="1">
    <location>
        <begin position="204"/>
        <end position="225"/>
    </location>
</feature>
<evidence type="ECO:0000313" key="2">
    <source>
        <dbReference type="EMBL" id="CAF4929809.1"/>
    </source>
</evidence>
<feature type="transmembrane region" description="Helical" evidence="1">
    <location>
        <begin position="165"/>
        <end position="183"/>
    </location>
</feature>
<evidence type="ECO:0000256" key="1">
    <source>
        <dbReference type="SAM" id="Phobius"/>
    </source>
</evidence>
<dbReference type="OrthoDB" id="8117793at2759"/>
<dbReference type="EMBL" id="CAJOBZ010000062">
    <property type="protein sequence ID" value="CAF4929809.1"/>
    <property type="molecule type" value="Genomic_DNA"/>
</dbReference>
<protein>
    <submittedName>
        <fullName evidence="2">Uncharacterized protein</fullName>
    </submittedName>
</protein>
<organism evidence="2 3">
    <name type="scientific">Pieris macdunnoughi</name>
    <dbReference type="NCBI Taxonomy" id="345717"/>
    <lineage>
        <taxon>Eukaryota</taxon>
        <taxon>Metazoa</taxon>
        <taxon>Ecdysozoa</taxon>
        <taxon>Arthropoda</taxon>
        <taxon>Hexapoda</taxon>
        <taxon>Insecta</taxon>
        <taxon>Pterygota</taxon>
        <taxon>Neoptera</taxon>
        <taxon>Endopterygota</taxon>
        <taxon>Lepidoptera</taxon>
        <taxon>Glossata</taxon>
        <taxon>Ditrysia</taxon>
        <taxon>Papilionoidea</taxon>
        <taxon>Pieridae</taxon>
        <taxon>Pierinae</taxon>
        <taxon>Pieris</taxon>
    </lineage>
</organism>
<keyword evidence="1" id="KW-0472">Membrane</keyword>
<proteinExistence type="predicted"/>
<feature type="transmembrane region" description="Helical" evidence="1">
    <location>
        <begin position="128"/>
        <end position="153"/>
    </location>
</feature>
<keyword evidence="1" id="KW-1133">Transmembrane helix</keyword>
<keyword evidence="3" id="KW-1185">Reference proteome</keyword>